<feature type="non-terminal residue" evidence="2">
    <location>
        <position position="85"/>
    </location>
</feature>
<sequence>MSVKDVSSHLESIQPVSPDMLAARMAVGLLLSSGIRATRKSAVQWNSSDDQAYQPKQEEPSDEVSRLSARTHWRGDVKCAMSENA</sequence>
<gene>
    <name evidence="2" type="ORF">X801_03902</name>
</gene>
<dbReference type="EMBL" id="KV892784">
    <property type="protein sequence ID" value="OON20218.1"/>
    <property type="molecule type" value="Genomic_DNA"/>
</dbReference>
<keyword evidence="3" id="KW-1185">Reference proteome</keyword>
<protein>
    <submittedName>
        <fullName evidence="2">Uncharacterized protein</fullName>
    </submittedName>
</protein>
<name>A0A1S8X0I1_OPIVI</name>
<reference evidence="2 3" key="1">
    <citation type="submission" date="2015-03" db="EMBL/GenBank/DDBJ databases">
        <title>Draft genome of the nematode, Opisthorchis viverrini.</title>
        <authorList>
            <person name="Mitreva M."/>
        </authorList>
    </citation>
    <scope>NUCLEOTIDE SEQUENCE [LARGE SCALE GENOMIC DNA]</scope>
    <source>
        <strain evidence="2">Khon Kaen</strain>
    </source>
</reference>
<proteinExistence type="predicted"/>
<feature type="region of interest" description="Disordered" evidence="1">
    <location>
        <begin position="45"/>
        <end position="69"/>
    </location>
</feature>
<organism evidence="2 3">
    <name type="scientific">Opisthorchis viverrini</name>
    <name type="common">Southeast Asian liver fluke</name>
    <dbReference type="NCBI Taxonomy" id="6198"/>
    <lineage>
        <taxon>Eukaryota</taxon>
        <taxon>Metazoa</taxon>
        <taxon>Spiralia</taxon>
        <taxon>Lophotrochozoa</taxon>
        <taxon>Platyhelminthes</taxon>
        <taxon>Trematoda</taxon>
        <taxon>Digenea</taxon>
        <taxon>Opisthorchiida</taxon>
        <taxon>Opisthorchiata</taxon>
        <taxon>Opisthorchiidae</taxon>
        <taxon>Opisthorchis</taxon>
    </lineage>
</organism>
<feature type="compositionally biased region" description="Basic and acidic residues" evidence="1">
    <location>
        <begin position="56"/>
        <end position="65"/>
    </location>
</feature>
<dbReference type="Proteomes" id="UP000243686">
    <property type="component" value="Unassembled WGS sequence"/>
</dbReference>
<dbReference type="AlphaFoldDB" id="A0A1S8X0I1"/>
<evidence type="ECO:0000313" key="2">
    <source>
        <dbReference type="EMBL" id="OON20218.1"/>
    </source>
</evidence>
<evidence type="ECO:0000313" key="3">
    <source>
        <dbReference type="Proteomes" id="UP000243686"/>
    </source>
</evidence>
<evidence type="ECO:0000256" key="1">
    <source>
        <dbReference type="SAM" id="MobiDB-lite"/>
    </source>
</evidence>
<accession>A0A1S8X0I1</accession>